<feature type="non-terminal residue" evidence="2">
    <location>
        <position position="63"/>
    </location>
</feature>
<accession>A0ABD3X090</accession>
<feature type="coiled-coil region" evidence="1">
    <location>
        <begin position="22"/>
        <end position="52"/>
    </location>
</feature>
<keyword evidence="3" id="KW-1185">Reference proteome</keyword>
<keyword evidence="1" id="KW-0175">Coiled coil</keyword>
<gene>
    <name evidence="2" type="ORF">ACJMK2_031745</name>
</gene>
<dbReference type="EMBL" id="JBJQND010000004">
    <property type="protein sequence ID" value="KAL3879447.1"/>
    <property type="molecule type" value="Genomic_DNA"/>
</dbReference>
<dbReference type="AlphaFoldDB" id="A0ABD3X090"/>
<organism evidence="2 3">
    <name type="scientific">Sinanodonta woodiana</name>
    <name type="common">Chinese pond mussel</name>
    <name type="synonym">Anodonta woodiana</name>
    <dbReference type="NCBI Taxonomy" id="1069815"/>
    <lineage>
        <taxon>Eukaryota</taxon>
        <taxon>Metazoa</taxon>
        <taxon>Spiralia</taxon>
        <taxon>Lophotrochozoa</taxon>
        <taxon>Mollusca</taxon>
        <taxon>Bivalvia</taxon>
        <taxon>Autobranchia</taxon>
        <taxon>Heteroconchia</taxon>
        <taxon>Palaeoheterodonta</taxon>
        <taxon>Unionida</taxon>
        <taxon>Unionoidea</taxon>
        <taxon>Unionidae</taxon>
        <taxon>Unioninae</taxon>
        <taxon>Sinanodonta</taxon>
    </lineage>
</organism>
<comment type="caution">
    <text evidence="2">The sequence shown here is derived from an EMBL/GenBank/DDBJ whole genome shotgun (WGS) entry which is preliminary data.</text>
</comment>
<proteinExistence type="predicted"/>
<name>A0ABD3X090_SINWO</name>
<evidence type="ECO:0000313" key="3">
    <source>
        <dbReference type="Proteomes" id="UP001634394"/>
    </source>
</evidence>
<feature type="non-terminal residue" evidence="2">
    <location>
        <position position="1"/>
    </location>
</feature>
<evidence type="ECO:0000313" key="2">
    <source>
        <dbReference type="EMBL" id="KAL3879447.1"/>
    </source>
</evidence>
<dbReference type="Proteomes" id="UP001634394">
    <property type="component" value="Unassembled WGS sequence"/>
</dbReference>
<protein>
    <submittedName>
        <fullName evidence="2">Uncharacterized protein</fullName>
    </submittedName>
</protein>
<sequence>SPDSKHQRQDNASSVEICLMDIAQARERTNVKQKQNEDVEKAEEEVVLTMESRKKIFTQIDID</sequence>
<reference evidence="2 3" key="1">
    <citation type="submission" date="2024-11" db="EMBL/GenBank/DDBJ databases">
        <title>Chromosome-level genome assembly of the freshwater bivalve Anodonta woodiana.</title>
        <authorList>
            <person name="Chen X."/>
        </authorList>
    </citation>
    <scope>NUCLEOTIDE SEQUENCE [LARGE SCALE GENOMIC DNA]</scope>
    <source>
        <strain evidence="2">MN2024</strain>
        <tissue evidence="2">Gills</tissue>
    </source>
</reference>
<evidence type="ECO:0000256" key="1">
    <source>
        <dbReference type="SAM" id="Coils"/>
    </source>
</evidence>